<keyword evidence="1" id="KW-1133">Transmembrane helix</keyword>
<keyword evidence="1" id="KW-0472">Membrane</keyword>
<reference evidence="2" key="1">
    <citation type="journal article" date="2018" name="PLoS Negl. Trop. Dis.">
        <title>Sialome diversity of ticks revealed by RNAseq of single tick salivary glands.</title>
        <authorList>
            <person name="Perner J."/>
            <person name="Kropackova S."/>
            <person name="Kopacek P."/>
            <person name="Ribeiro J.M."/>
        </authorList>
    </citation>
    <scope>NUCLEOTIDE SEQUENCE</scope>
    <source>
        <strain evidence="2">Siblings of single egg batch collected in Ceske Budejovice</strain>
        <tissue evidence="2">Salivary glands</tissue>
    </source>
</reference>
<sequence length="247" mass="27099">MSHHSWRRVSCLVMLICPSIFSHIHLCISFYLEHVPYPMKDVHRGPVAVASTSGTGCPSTQRALPAKVLVDRALVPPVDRVLANQVPTCPAERVQTVPTLPAALSPAADVLPVGQQQGLQLPVPVLAREEPTPTAFSEEDGMEHLGGKIKLTKIKIDDLVNRLPAKRFVKDLYRSIYTHEEMCARSVTGAPCRSHLKDGAKGKLPVTPVKLVALANGLMYYEGAKPTEVRHTGPELQKVVREILKEF</sequence>
<dbReference type="EMBL" id="GEGO01007387">
    <property type="protein sequence ID" value="JAR88017.1"/>
    <property type="molecule type" value="Transcribed_RNA"/>
</dbReference>
<proteinExistence type="predicted"/>
<organism evidence="2">
    <name type="scientific">Ixodes ricinus</name>
    <name type="common">Common tick</name>
    <name type="synonym">Acarus ricinus</name>
    <dbReference type="NCBI Taxonomy" id="34613"/>
    <lineage>
        <taxon>Eukaryota</taxon>
        <taxon>Metazoa</taxon>
        <taxon>Ecdysozoa</taxon>
        <taxon>Arthropoda</taxon>
        <taxon>Chelicerata</taxon>
        <taxon>Arachnida</taxon>
        <taxon>Acari</taxon>
        <taxon>Parasitiformes</taxon>
        <taxon>Ixodida</taxon>
        <taxon>Ixodoidea</taxon>
        <taxon>Ixodidae</taxon>
        <taxon>Ixodinae</taxon>
        <taxon>Ixodes</taxon>
    </lineage>
</organism>
<protein>
    <submittedName>
        <fullName evidence="2">Putative signal recognition particle protein</fullName>
    </submittedName>
</protein>
<name>A0A147BB76_IXORI</name>
<dbReference type="AlphaFoldDB" id="A0A147BB76"/>
<keyword evidence="1" id="KW-0812">Transmembrane</keyword>
<evidence type="ECO:0000256" key="1">
    <source>
        <dbReference type="SAM" id="Phobius"/>
    </source>
</evidence>
<feature type="transmembrane region" description="Helical" evidence="1">
    <location>
        <begin position="12"/>
        <end position="32"/>
    </location>
</feature>
<accession>A0A147BB76</accession>
<feature type="non-terminal residue" evidence="2">
    <location>
        <position position="247"/>
    </location>
</feature>
<evidence type="ECO:0000313" key="2">
    <source>
        <dbReference type="EMBL" id="JAR88017.1"/>
    </source>
</evidence>